<dbReference type="PROSITE" id="PS50977">
    <property type="entry name" value="HTH_TETR_2"/>
    <property type="match status" value="1"/>
</dbReference>
<dbReference type="InterPro" id="IPR050624">
    <property type="entry name" value="HTH-type_Tx_Regulator"/>
</dbReference>
<dbReference type="Proteomes" id="UP000461768">
    <property type="component" value="Unassembled WGS sequence"/>
</dbReference>
<protein>
    <submittedName>
        <fullName evidence="4">TetR/AcrR family transcriptional regulator</fullName>
    </submittedName>
</protein>
<dbReference type="InterPro" id="IPR001647">
    <property type="entry name" value="HTH_TetR"/>
</dbReference>
<gene>
    <name evidence="4" type="ORF">F7O84_13170</name>
</gene>
<dbReference type="OrthoDB" id="9785164at2"/>
<reference evidence="4 5" key="2">
    <citation type="submission" date="2020-02" db="EMBL/GenBank/DDBJ databases">
        <title>Candidatus Galacturonibacter soehngenii shows hetero-acetogenic catabolism of galacturonic acid but lacks a canonical carbon monoxide dehydrogenase/acetyl-CoA synthase complex.</title>
        <authorList>
            <person name="Diender M."/>
            <person name="Stouten G.R."/>
            <person name="Petersen J.F."/>
            <person name="Nielsen P.H."/>
            <person name="Dueholm M.S."/>
            <person name="Pronk J.T."/>
            <person name="Van Loosdrecht M.C.M."/>
        </authorList>
    </citation>
    <scope>NUCLEOTIDE SEQUENCE [LARGE SCALE GENOMIC DNA]</scope>
    <source>
        <strain evidence="4">GalUA</strain>
    </source>
</reference>
<dbReference type="PANTHER" id="PTHR43479">
    <property type="entry name" value="ACREF/ENVCD OPERON REPRESSOR-RELATED"/>
    <property type="match status" value="1"/>
</dbReference>
<dbReference type="InterPro" id="IPR009057">
    <property type="entry name" value="Homeodomain-like_sf"/>
</dbReference>
<dbReference type="PANTHER" id="PTHR43479:SF11">
    <property type="entry name" value="ACREF_ENVCD OPERON REPRESSOR-RELATED"/>
    <property type="match status" value="1"/>
</dbReference>
<comment type="caution">
    <text evidence="4">The sequence shown here is derived from an EMBL/GenBank/DDBJ whole genome shotgun (WGS) entry which is preliminary data.</text>
</comment>
<feature type="domain" description="HTH tetR-type" evidence="3">
    <location>
        <begin position="1"/>
        <end position="61"/>
    </location>
</feature>
<dbReference type="GO" id="GO:0003677">
    <property type="term" value="F:DNA binding"/>
    <property type="evidence" value="ECO:0007669"/>
    <property type="project" value="UniProtKB-UniRule"/>
</dbReference>
<evidence type="ECO:0000313" key="5">
    <source>
        <dbReference type="Proteomes" id="UP000461768"/>
    </source>
</evidence>
<name>A0A7V7UC16_9FIRM</name>
<evidence type="ECO:0000259" key="3">
    <source>
        <dbReference type="PROSITE" id="PS50977"/>
    </source>
</evidence>
<dbReference type="SUPFAM" id="SSF46689">
    <property type="entry name" value="Homeodomain-like"/>
    <property type="match status" value="1"/>
</dbReference>
<dbReference type="EMBL" id="WAGX01000005">
    <property type="protein sequence ID" value="KAB1438485.1"/>
    <property type="molecule type" value="Genomic_DNA"/>
</dbReference>
<dbReference type="RefSeq" id="WP_151146004.1">
    <property type="nucleotide sequence ID" value="NZ_WAGX01000005.1"/>
</dbReference>
<sequence length="196" mass="23240">MNKRESIIKAALDEFSQNDYEQASINKIIKEAKTSKGNFYHYFKNKEELYMALVSEAYQKKLENVIYVETDDFFEQLQHQIMNGIQFAKDYPAYYHLSRRFAKEKGSNIYNRVIKEIVDCHKVDETDTSLVKSYQKQLIDNDYPLAFVEKVMYYTFENINDAMEQENMELSNIQKVLELTMKLLKNGLQAKKPLHE</sequence>
<evidence type="ECO:0000256" key="2">
    <source>
        <dbReference type="PROSITE-ProRule" id="PRU00335"/>
    </source>
</evidence>
<dbReference type="Pfam" id="PF00440">
    <property type="entry name" value="TetR_N"/>
    <property type="match status" value="1"/>
</dbReference>
<keyword evidence="5" id="KW-1185">Reference proteome</keyword>
<dbReference type="Gene3D" id="1.10.357.10">
    <property type="entry name" value="Tetracycline Repressor, domain 2"/>
    <property type="match status" value="1"/>
</dbReference>
<feature type="DNA-binding region" description="H-T-H motif" evidence="2">
    <location>
        <begin position="24"/>
        <end position="43"/>
    </location>
</feature>
<keyword evidence="1 2" id="KW-0238">DNA-binding</keyword>
<organism evidence="4 5">
    <name type="scientific">Candidatus Galacturonatibacter soehngenii</name>
    <dbReference type="NCBI Taxonomy" id="2307010"/>
    <lineage>
        <taxon>Bacteria</taxon>
        <taxon>Bacillati</taxon>
        <taxon>Bacillota</taxon>
        <taxon>Clostridia</taxon>
        <taxon>Lachnospirales</taxon>
        <taxon>Lachnospiraceae</taxon>
        <taxon>Candidatus Galacturonatibacter</taxon>
    </lineage>
</organism>
<dbReference type="AlphaFoldDB" id="A0A7V7UC16"/>
<proteinExistence type="predicted"/>
<dbReference type="PRINTS" id="PR00455">
    <property type="entry name" value="HTHTETR"/>
</dbReference>
<evidence type="ECO:0000313" key="4">
    <source>
        <dbReference type="EMBL" id="KAB1438485.1"/>
    </source>
</evidence>
<accession>A0A7V7UC16</accession>
<reference evidence="4 5" key="1">
    <citation type="submission" date="2019-09" db="EMBL/GenBank/DDBJ databases">
        <authorList>
            <person name="Valk L.C."/>
        </authorList>
    </citation>
    <scope>NUCLEOTIDE SEQUENCE [LARGE SCALE GENOMIC DNA]</scope>
    <source>
        <strain evidence="4">GalUA</strain>
    </source>
</reference>
<evidence type="ECO:0000256" key="1">
    <source>
        <dbReference type="ARBA" id="ARBA00023125"/>
    </source>
</evidence>